<evidence type="ECO:0000256" key="1">
    <source>
        <dbReference type="SAM" id="MobiDB-lite"/>
    </source>
</evidence>
<feature type="region of interest" description="Disordered" evidence="1">
    <location>
        <begin position="1"/>
        <end position="22"/>
    </location>
</feature>
<name>A0A8C8W136_PERMB</name>
<evidence type="ECO:0000313" key="2">
    <source>
        <dbReference type="Ensembl" id="ENSPEMP00000029027.1"/>
    </source>
</evidence>
<organism evidence="2 3">
    <name type="scientific">Peromyscus maniculatus bairdii</name>
    <name type="common">Prairie deer mouse</name>
    <dbReference type="NCBI Taxonomy" id="230844"/>
    <lineage>
        <taxon>Eukaryota</taxon>
        <taxon>Metazoa</taxon>
        <taxon>Chordata</taxon>
        <taxon>Craniata</taxon>
        <taxon>Vertebrata</taxon>
        <taxon>Euteleostomi</taxon>
        <taxon>Mammalia</taxon>
        <taxon>Eutheria</taxon>
        <taxon>Euarchontoglires</taxon>
        <taxon>Glires</taxon>
        <taxon>Rodentia</taxon>
        <taxon>Myomorpha</taxon>
        <taxon>Muroidea</taxon>
        <taxon>Cricetidae</taxon>
        <taxon>Neotominae</taxon>
        <taxon>Peromyscus</taxon>
    </lineage>
</organism>
<reference evidence="2" key="3">
    <citation type="submission" date="2025-09" db="UniProtKB">
        <authorList>
            <consortium name="Ensembl"/>
        </authorList>
    </citation>
    <scope>IDENTIFICATION</scope>
</reference>
<evidence type="ECO:0000313" key="3">
    <source>
        <dbReference type="Proteomes" id="UP000694547"/>
    </source>
</evidence>
<reference evidence="2 3" key="1">
    <citation type="submission" date="2018-10" db="EMBL/GenBank/DDBJ databases">
        <title>Improved assembly of the deer mouse Peromyscus maniculatus genome.</title>
        <authorList>
            <person name="Lassance J.-M."/>
            <person name="Hoekstra H.E."/>
        </authorList>
    </citation>
    <scope>NUCLEOTIDE SEQUENCE [LARGE SCALE GENOMIC DNA]</scope>
</reference>
<feature type="compositionally biased region" description="Basic and acidic residues" evidence="1">
    <location>
        <begin position="1"/>
        <end position="16"/>
    </location>
</feature>
<dbReference type="AlphaFoldDB" id="A0A8C8W136"/>
<dbReference type="Ensembl" id="ENSPEMT00000036075.1">
    <property type="protein sequence ID" value="ENSPEMP00000029027.1"/>
    <property type="gene ID" value="ENSPEMG00000030099.1"/>
</dbReference>
<accession>A0A8C8W136</accession>
<sequence>WERLSGDTEHQRDIPHSDSVYTTGQSARQITCTARVSNLRFHPRTAVCVSATEKVFRVCSEAGVSSV</sequence>
<protein>
    <submittedName>
        <fullName evidence="2">Uncharacterized protein</fullName>
    </submittedName>
</protein>
<keyword evidence="3" id="KW-1185">Reference proteome</keyword>
<proteinExistence type="predicted"/>
<dbReference type="Proteomes" id="UP000694547">
    <property type="component" value="Chromosome 7"/>
</dbReference>
<reference evidence="2" key="2">
    <citation type="submission" date="2025-08" db="UniProtKB">
        <authorList>
            <consortium name="Ensembl"/>
        </authorList>
    </citation>
    <scope>IDENTIFICATION</scope>
</reference>